<reference evidence="2 3" key="1">
    <citation type="submission" date="2019-04" db="EMBL/GenBank/DDBJ databases">
        <title>Mesorhizobium composti sp. nov., isolated from compost.</title>
        <authorList>
            <person name="Lin S.-Y."/>
            <person name="Hameed A."/>
            <person name="Hsieh Y.-T."/>
            <person name="Young C.-C."/>
        </authorList>
    </citation>
    <scope>NUCLEOTIDE SEQUENCE [LARGE SCALE GENOMIC DNA]</scope>
    <source>
        <strain evidence="2 3">CC-YTH430</strain>
    </source>
</reference>
<dbReference type="Proteomes" id="UP000306441">
    <property type="component" value="Unassembled WGS sequence"/>
</dbReference>
<protein>
    <submittedName>
        <fullName evidence="2">ABC transporter permease</fullName>
    </submittedName>
</protein>
<evidence type="ECO:0000259" key="1">
    <source>
        <dbReference type="Pfam" id="PF26354"/>
    </source>
</evidence>
<accession>A0ABY2Q7Y2</accession>
<evidence type="ECO:0000313" key="3">
    <source>
        <dbReference type="Proteomes" id="UP000306441"/>
    </source>
</evidence>
<dbReference type="InterPro" id="IPR058713">
    <property type="entry name" value="DMF_alpha_dom"/>
</dbReference>
<gene>
    <name evidence="2" type="ORF">E6C48_15035</name>
</gene>
<evidence type="ECO:0000313" key="2">
    <source>
        <dbReference type="EMBL" id="THF56446.1"/>
    </source>
</evidence>
<dbReference type="RefSeq" id="WP_136358595.1">
    <property type="nucleotide sequence ID" value="NZ_SSNY01000008.1"/>
</dbReference>
<name>A0ABY2Q7Y2_9HYPH</name>
<dbReference type="Pfam" id="PF26354">
    <property type="entry name" value="DMF_alpha"/>
    <property type="match status" value="1"/>
</dbReference>
<dbReference type="EMBL" id="SSNY01000008">
    <property type="protein sequence ID" value="THF56446.1"/>
    <property type="molecule type" value="Genomic_DNA"/>
</dbReference>
<comment type="caution">
    <text evidence="2">The sequence shown here is derived from an EMBL/GenBank/DDBJ whole genome shotgun (WGS) entry which is preliminary data.</text>
</comment>
<sequence length="105" mass="12164">MARQDLERLIQGEDLDTLVAEFRAKPTGQHSAALQRLVNHIRSESMDGKLALLCTKPHEEWRLVRMNGRAKPMTLLDGIFHDLNDAEWAIFKLRMKRHFDVDLAD</sequence>
<proteinExistence type="predicted"/>
<keyword evidence="3" id="KW-1185">Reference proteome</keyword>
<organism evidence="2 3">
    <name type="scientific">Ollibium composti</name>
    <dbReference type="NCBI Taxonomy" id="2675109"/>
    <lineage>
        <taxon>Bacteria</taxon>
        <taxon>Pseudomonadati</taxon>
        <taxon>Pseudomonadota</taxon>
        <taxon>Alphaproteobacteria</taxon>
        <taxon>Hyphomicrobiales</taxon>
        <taxon>Phyllobacteriaceae</taxon>
        <taxon>Ollibium</taxon>
    </lineage>
</organism>
<feature type="domain" description="N,N-dimethylformamidase alpha subunit" evidence="1">
    <location>
        <begin position="13"/>
        <end position="98"/>
    </location>
</feature>